<dbReference type="GO" id="GO:0005737">
    <property type="term" value="C:cytoplasm"/>
    <property type="evidence" value="ECO:0007669"/>
    <property type="project" value="TreeGrafter"/>
</dbReference>
<keyword evidence="5 8" id="KW-0408">Iron</keyword>
<evidence type="ECO:0000256" key="4">
    <source>
        <dbReference type="ARBA" id="ARBA00023002"/>
    </source>
</evidence>
<accession>A0A813ML73</accession>
<dbReference type="AlphaFoldDB" id="A0A813ML73"/>
<dbReference type="GO" id="GO:0004322">
    <property type="term" value="F:ferroxidase activity"/>
    <property type="evidence" value="ECO:0007669"/>
    <property type="project" value="UniProtKB-EC"/>
</dbReference>
<name>A0A813ML73_9BILA</name>
<keyword evidence="4 9" id="KW-0560">Oxidoreductase</keyword>
<dbReference type="Proteomes" id="UP000663879">
    <property type="component" value="Unassembled WGS sequence"/>
</dbReference>
<evidence type="ECO:0000313" key="12">
    <source>
        <dbReference type="Proteomes" id="UP000663879"/>
    </source>
</evidence>
<dbReference type="SUPFAM" id="SSF47240">
    <property type="entry name" value="Ferritin-like"/>
    <property type="match status" value="1"/>
</dbReference>
<dbReference type="EMBL" id="CAJNOC010000185">
    <property type="protein sequence ID" value="CAF0724136.1"/>
    <property type="molecule type" value="Genomic_DNA"/>
</dbReference>
<dbReference type="GO" id="GO:0006826">
    <property type="term" value="P:iron ion transport"/>
    <property type="evidence" value="ECO:0007669"/>
    <property type="project" value="InterPro"/>
</dbReference>
<comment type="similarity">
    <text evidence="1 9">Belongs to the ferritin family.</text>
</comment>
<gene>
    <name evidence="11" type="ORF">OXX778_LOCUS2393</name>
</gene>
<protein>
    <recommendedName>
        <fullName evidence="9">Ferritin</fullName>
        <ecNumber evidence="9">1.16.3.1</ecNumber>
    </recommendedName>
</protein>
<evidence type="ECO:0000256" key="9">
    <source>
        <dbReference type="RuleBase" id="RU361145"/>
    </source>
</evidence>
<dbReference type="PANTHER" id="PTHR11431:SF75">
    <property type="entry name" value="FERRITIN"/>
    <property type="match status" value="1"/>
</dbReference>
<dbReference type="OrthoDB" id="10404749at2759"/>
<keyword evidence="3 8" id="KW-0479">Metal-binding</keyword>
<dbReference type="InterPro" id="IPR008331">
    <property type="entry name" value="Ferritin_DPS_dom"/>
</dbReference>
<dbReference type="PANTHER" id="PTHR11431">
    <property type="entry name" value="FERRITIN"/>
    <property type="match status" value="1"/>
</dbReference>
<evidence type="ECO:0000256" key="1">
    <source>
        <dbReference type="ARBA" id="ARBA00007513"/>
    </source>
</evidence>
<sequence length="182" mass="21433">MSEVPNVQQSVEFHLNNLANYLLSLSYKCKMMACYFRKNYSDMFGIADFYQWCADDMDKSVDLVKDYIGKIGCHVEIKEAEKPEREDFGTPLKSLQYILKEDQCLSALLTNIYNYSKIKGEENLKNFLEEEMIIPQSAWNKKIQDLIEKLRLANETQNQTDLDKTFKNEFSLIKRLRDQKLI</sequence>
<comment type="caution">
    <text evidence="11">The sequence shown here is derived from an EMBL/GenBank/DDBJ whole genome shotgun (WGS) entry which is preliminary data.</text>
</comment>
<keyword evidence="2 9" id="KW-0409">Iron storage</keyword>
<dbReference type="InterPro" id="IPR012347">
    <property type="entry name" value="Ferritin-like"/>
</dbReference>
<dbReference type="GO" id="GO:0008198">
    <property type="term" value="F:ferrous iron binding"/>
    <property type="evidence" value="ECO:0007669"/>
    <property type="project" value="TreeGrafter"/>
</dbReference>
<keyword evidence="12" id="KW-1185">Reference proteome</keyword>
<evidence type="ECO:0000256" key="5">
    <source>
        <dbReference type="ARBA" id="ARBA00023004"/>
    </source>
</evidence>
<feature type="domain" description="Ferritin-like diiron" evidence="10">
    <location>
        <begin position="5"/>
        <end position="154"/>
    </location>
</feature>
<dbReference type="InterPro" id="IPR009040">
    <property type="entry name" value="Ferritin-like_diiron"/>
</dbReference>
<dbReference type="InterPro" id="IPR001519">
    <property type="entry name" value="Ferritin"/>
</dbReference>
<evidence type="ECO:0000256" key="6">
    <source>
        <dbReference type="ARBA" id="ARBA00025111"/>
    </source>
</evidence>
<comment type="function">
    <text evidence="6">Stores iron in a soluble, non-toxic, readily available form. Important for iron homeostasis. Has ferroxidase activity. Iron is taken up in the ferrous form and deposited as ferric hydroxides after oxidation.</text>
</comment>
<dbReference type="PROSITE" id="PS50905">
    <property type="entry name" value="FERRITIN_LIKE"/>
    <property type="match status" value="1"/>
</dbReference>
<organism evidence="11 12">
    <name type="scientific">Brachionus calyciflorus</name>
    <dbReference type="NCBI Taxonomy" id="104777"/>
    <lineage>
        <taxon>Eukaryota</taxon>
        <taxon>Metazoa</taxon>
        <taxon>Spiralia</taxon>
        <taxon>Gnathifera</taxon>
        <taxon>Rotifera</taxon>
        <taxon>Eurotatoria</taxon>
        <taxon>Monogononta</taxon>
        <taxon>Pseudotrocha</taxon>
        <taxon>Ploima</taxon>
        <taxon>Brachionidae</taxon>
        <taxon>Brachionus</taxon>
    </lineage>
</organism>
<proteinExistence type="inferred from homology"/>
<evidence type="ECO:0000259" key="10">
    <source>
        <dbReference type="PROSITE" id="PS50905"/>
    </source>
</evidence>
<evidence type="ECO:0000256" key="2">
    <source>
        <dbReference type="ARBA" id="ARBA00022434"/>
    </source>
</evidence>
<dbReference type="Gene3D" id="1.20.1260.10">
    <property type="match status" value="1"/>
</dbReference>
<comment type="function">
    <text evidence="9">Stores iron in a soluble, non-toxic, readily available form. Important for iron homeostasis. Iron is taken up in the ferrous form and deposited as ferric hydroxides after oxidation.</text>
</comment>
<dbReference type="GO" id="GO:0006879">
    <property type="term" value="P:intracellular iron ion homeostasis"/>
    <property type="evidence" value="ECO:0007669"/>
    <property type="project" value="UniProtKB-KW"/>
</dbReference>
<dbReference type="InterPro" id="IPR009078">
    <property type="entry name" value="Ferritin-like_SF"/>
</dbReference>
<dbReference type="Pfam" id="PF00210">
    <property type="entry name" value="Ferritin"/>
    <property type="match status" value="1"/>
</dbReference>
<dbReference type="EC" id="1.16.3.1" evidence="9"/>
<feature type="binding site" evidence="8">
    <location>
        <position position="136"/>
    </location>
    <ligand>
        <name>Fe cation</name>
        <dbReference type="ChEBI" id="CHEBI:24875"/>
        <label>1</label>
    </ligand>
</feature>
<comment type="catalytic activity">
    <reaction evidence="7 9">
        <text>4 Fe(2+) + O2 + 4 H(+) = 4 Fe(3+) + 2 H2O</text>
        <dbReference type="Rhea" id="RHEA:11148"/>
        <dbReference type="ChEBI" id="CHEBI:15377"/>
        <dbReference type="ChEBI" id="CHEBI:15378"/>
        <dbReference type="ChEBI" id="CHEBI:15379"/>
        <dbReference type="ChEBI" id="CHEBI:29033"/>
        <dbReference type="ChEBI" id="CHEBI:29034"/>
        <dbReference type="EC" id="1.16.3.1"/>
    </reaction>
</comment>
<evidence type="ECO:0000313" key="11">
    <source>
        <dbReference type="EMBL" id="CAF0724136.1"/>
    </source>
</evidence>
<evidence type="ECO:0000256" key="8">
    <source>
        <dbReference type="PIRSR" id="PIRSR601519-1"/>
    </source>
</evidence>
<evidence type="ECO:0000256" key="7">
    <source>
        <dbReference type="ARBA" id="ARBA00047990"/>
    </source>
</evidence>
<reference evidence="11" key="1">
    <citation type="submission" date="2021-02" db="EMBL/GenBank/DDBJ databases">
        <authorList>
            <person name="Nowell W R."/>
        </authorList>
    </citation>
    <scope>NUCLEOTIDE SEQUENCE</scope>
    <source>
        <strain evidence="11">Ploen Becks lab</strain>
    </source>
</reference>
<dbReference type="GO" id="GO:0008199">
    <property type="term" value="F:ferric iron binding"/>
    <property type="evidence" value="ECO:0007669"/>
    <property type="project" value="InterPro"/>
</dbReference>
<evidence type="ECO:0000256" key="3">
    <source>
        <dbReference type="ARBA" id="ARBA00022723"/>
    </source>
</evidence>